<gene>
    <name evidence="1" type="ORF">V6N11_084324</name>
</gene>
<protein>
    <submittedName>
        <fullName evidence="1">Uncharacterized protein</fullName>
    </submittedName>
</protein>
<dbReference type="Proteomes" id="UP001396334">
    <property type="component" value="Unassembled WGS sequence"/>
</dbReference>
<keyword evidence="2" id="KW-1185">Reference proteome</keyword>
<accession>A0ABR2QSK1</accession>
<evidence type="ECO:0000313" key="1">
    <source>
        <dbReference type="EMBL" id="KAK9003691.1"/>
    </source>
</evidence>
<name>A0ABR2QSK1_9ROSI</name>
<dbReference type="EMBL" id="JBBPBN010000033">
    <property type="protein sequence ID" value="KAK9003691.1"/>
    <property type="molecule type" value="Genomic_DNA"/>
</dbReference>
<evidence type="ECO:0000313" key="2">
    <source>
        <dbReference type="Proteomes" id="UP001396334"/>
    </source>
</evidence>
<organism evidence="1 2">
    <name type="scientific">Hibiscus sabdariffa</name>
    <name type="common">roselle</name>
    <dbReference type="NCBI Taxonomy" id="183260"/>
    <lineage>
        <taxon>Eukaryota</taxon>
        <taxon>Viridiplantae</taxon>
        <taxon>Streptophyta</taxon>
        <taxon>Embryophyta</taxon>
        <taxon>Tracheophyta</taxon>
        <taxon>Spermatophyta</taxon>
        <taxon>Magnoliopsida</taxon>
        <taxon>eudicotyledons</taxon>
        <taxon>Gunneridae</taxon>
        <taxon>Pentapetalae</taxon>
        <taxon>rosids</taxon>
        <taxon>malvids</taxon>
        <taxon>Malvales</taxon>
        <taxon>Malvaceae</taxon>
        <taxon>Malvoideae</taxon>
        <taxon>Hibiscus</taxon>
    </lineage>
</organism>
<reference evidence="1 2" key="1">
    <citation type="journal article" date="2024" name="G3 (Bethesda)">
        <title>Genome assembly of Hibiscus sabdariffa L. provides insights into metabolisms of medicinal natural products.</title>
        <authorList>
            <person name="Kim T."/>
        </authorList>
    </citation>
    <scope>NUCLEOTIDE SEQUENCE [LARGE SCALE GENOMIC DNA]</scope>
    <source>
        <strain evidence="1">TK-2024</strain>
        <tissue evidence="1">Old leaves</tissue>
    </source>
</reference>
<sequence>MCIIPWGCVNHCYLSLATTPPVIPSVLMASSPSGPSVSQPLRGLTPWIVFYPWKNNWDAERWFHPITTFKRLSALYSYSSASFVPSTDNRRTIEWVEALFKSWLAFSIIYKEIQ</sequence>
<comment type="caution">
    <text evidence="1">The sequence shown here is derived from an EMBL/GenBank/DDBJ whole genome shotgun (WGS) entry which is preliminary data.</text>
</comment>
<proteinExistence type="predicted"/>